<gene>
    <name evidence="1" type="ORF">CR513_29642</name>
</gene>
<sequence length="98" mass="11387">MADALATLLAMIQVNEGKELTLHSKSTYCQYLDQDEIEVDVKPWYHDIKRYLKEGKYPESISENDKRTLRRLASGFFPSSEVLYKRSVDLTLLRCVDV</sequence>
<organism evidence="1 2">
    <name type="scientific">Mucuna pruriens</name>
    <name type="common">Velvet bean</name>
    <name type="synonym">Dolichos pruriens</name>
    <dbReference type="NCBI Taxonomy" id="157652"/>
    <lineage>
        <taxon>Eukaryota</taxon>
        <taxon>Viridiplantae</taxon>
        <taxon>Streptophyta</taxon>
        <taxon>Embryophyta</taxon>
        <taxon>Tracheophyta</taxon>
        <taxon>Spermatophyta</taxon>
        <taxon>Magnoliopsida</taxon>
        <taxon>eudicotyledons</taxon>
        <taxon>Gunneridae</taxon>
        <taxon>Pentapetalae</taxon>
        <taxon>rosids</taxon>
        <taxon>fabids</taxon>
        <taxon>Fabales</taxon>
        <taxon>Fabaceae</taxon>
        <taxon>Papilionoideae</taxon>
        <taxon>50 kb inversion clade</taxon>
        <taxon>NPAAA clade</taxon>
        <taxon>indigoferoid/millettioid clade</taxon>
        <taxon>Phaseoleae</taxon>
        <taxon>Mucuna</taxon>
    </lineage>
</organism>
<dbReference type="OrthoDB" id="1300544at2759"/>
<keyword evidence="2" id="KW-1185">Reference proteome</keyword>
<dbReference type="PANTHER" id="PTHR48475">
    <property type="entry name" value="RIBONUCLEASE H"/>
    <property type="match status" value="1"/>
</dbReference>
<accession>A0A371GEG6</accession>
<proteinExistence type="predicted"/>
<dbReference type="EMBL" id="QJKJ01005864">
    <property type="protein sequence ID" value="RDX88713.1"/>
    <property type="molecule type" value="Genomic_DNA"/>
</dbReference>
<dbReference type="Proteomes" id="UP000257109">
    <property type="component" value="Unassembled WGS sequence"/>
</dbReference>
<evidence type="ECO:0000313" key="1">
    <source>
        <dbReference type="EMBL" id="RDX88713.1"/>
    </source>
</evidence>
<dbReference type="PANTHER" id="PTHR48475:SF1">
    <property type="entry name" value="RNASE H TYPE-1 DOMAIN-CONTAINING PROTEIN"/>
    <property type="match status" value="1"/>
</dbReference>
<name>A0A371GEG6_MUCPR</name>
<reference evidence="1" key="1">
    <citation type="submission" date="2018-05" db="EMBL/GenBank/DDBJ databases">
        <title>Draft genome of Mucuna pruriens seed.</title>
        <authorList>
            <person name="Nnadi N.E."/>
            <person name="Vos R."/>
            <person name="Hasami M.H."/>
            <person name="Devisetty U.K."/>
            <person name="Aguiy J.C."/>
        </authorList>
    </citation>
    <scope>NUCLEOTIDE SEQUENCE [LARGE SCALE GENOMIC DNA]</scope>
    <source>
        <strain evidence="1">JCA_2017</strain>
    </source>
</reference>
<comment type="caution">
    <text evidence="1">The sequence shown here is derived from an EMBL/GenBank/DDBJ whole genome shotgun (WGS) entry which is preliminary data.</text>
</comment>
<protein>
    <submittedName>
        <fullName evidence="1">Uncharacterized protein</fullName>
    </submittedName>
</protein>
<feature type="non-terminal residue" evidence="1">
    <location>
        <position position="1"/>
    </location>
</feature>
<dbReference type="AlphaFoldDB" id="A0A371GEG6"/>
<evidence type="ECO:0000313" key="2">
    <source>
        <dbReference type="Proteomes" id="UP000257109"/>
    </source>
</evidence>